<dbReference type="SMR" id="A0A1J6I276"/>
<dbReference type="GO" id="GO:0004553">
    <property type="term" value="F:hydrolase activity, hydrolyzing O-glycosyl compounds"/>
    <property type="evidence" value="ECO:0007669"/>
    <property type="project" value="InterPro"/>
</dbReference>
<evidence type="ECO:0000256" key="3">
    <source>
        <dbReference type="ARBA" id="ARBA00022801"/>
    </source>
</evidence>
<keyword evidence="7" id="KW-0472">Membrane</keyword>
<comment type="similarity">
    <text evidence="1 6">Belongs to the glycosyl hydrolase 17 family.</text>
</comment>
<reference evidence="9" key="1">
    <citation type="submission" date="2016-11" db="EMBL/GenBank/DDBJ databases">
        <title>The genome of Nicotiana attenuata.</title>
        <authorList>
            <person name="Xu S."/>
            <person name="Brockmoeller T."/>
            <person name="Gaquerel E."/>
            <person name="Navarro A."/>
            <person name="Kuhl H."/>
            <person name="Gase K."/>
            <person name="Ling Z."/>
            <person name="Zhou W."/>
            <person name="Kreitzer C."/>
            <person name="Stanke M."/>
            <person name="Tang H."/>
            <person name="Lyons E."/>
            <person name="Pandey P."/>
            <person name="Pandey S.P."/>
            <person name="Timmermann B."/>
            <person name="Baldwin I.T."/>
        </authorList>
    </citation>
    <scope>NUCLEOTIDE SEQUENCE [LARGE SCALE GENOMIC DNA]</scope>
    <source>
        <strain evidence="9">UT</strain>
    </source>
</reference>
<evidence type="ECO:0000259" key="8">
    <source>
        <dbReference type="SMART" id="SM00768"/>
    </source>
</evidence>
<dbReference type="Proteomes" id="UP000187609">
    <property type="component" value="Unassembled WGS sequence"/>
</dbReference>
<dbReference type="EMBL" id="MJEQ01037190">
    <property type="protein sequence ID" value="OIS99165.1"/>
    <property type="molecule type" value="Genomic_DNA"/>
</dbReference>
<keyword evidence="5" id="KW-0326">Glycosidase</keyword>
<dbReference type="InterPro" id="IPR012946">
    <property type="entry name" value="X8"/>
</dbReference>
<evidence type="ECO:0000256" key="6">
    <source>
        <dbReference type="RuleBase" id="RU004335"/>
    </source>
</evidence>
<comment type="caution">
    <text evidence="9">The sequence shown here is derived from an EMBL/GenBank/DDBJ whole genome shotgun (WGS) entry which is preliminary data.</text>
</comment>
<keyword evidence="2" id="KW-0732">Signal</keyword>
<keyword evidence="10" id="KW-1185">Reference proteome</keyword>
<dbReference type="OMA" id="NIFPIYM"/>
<dbReference type="AlphaFoldDB" id="A0A1J6I276"/>
<dbReference type="GO" id="GO:0005975">
    <property type="term" value="P:carbohydrate metabolic process"/>
    <property type="evidence" value="ECO:0007669"/>
    <property type="project" value="InterPro"/>
</dbReference>
<dbReference type="InterPro" id="IPR017853">
    <property type="entry name" value="GH"/>
</dbReference>
<feature type="transmembrane region" description="Helical" evidence="7">
    <location>
        <begin position="479"/>
        <end position="501"/>
    </location>
</feature>
<keyword evidence="4" id="KW-1015">Disulfide bond</keyword>
<evidence type="ECO:0000256" key="1">
    <source>
        <dbReference type="ARBA" id="ARBA00008773"/>
    </source>
</evidence>
<keyword evidence="3" id="KW-0378">Hydrolase</keyword>
<dbReference type="Pfam" id="PF07983">
    <property type="entry name" value="X8"/>
    <property type="match status" value="1"/>
</dbReference>
<proteinExistence type="inferred from homology"/>
<dbReference type="Gene3D" id="3.20.20.80">
    <property type="entry name" value="Glycosidases"/>
    <property type="match status" value="1"/>
</dbReference>
<evidence type="ECO:0000256" key="2">
    <source>
        <dbReference type="ARBA" id="ARBA00022729"/>
    </source>
</evidence>
<name>A0A1J6I276_NICAT</name>
<dbReference type="Pfam" id="PF00332">
    <property type="entry name" value="Glyco_hydro_17"/>
    <property type="match status" value="1"/>
</dbReference>
<dbReference type="SUPFAM" id="SSF51445">
    <property type="entry name" value="(Trans)glycosidases"/>
    <property type="match status" value="1"/>
</dbReference>
<evidence type="ECO:0000256" key="7">
    <source>
        <dbReference type="SAM" id="Phobius"/>
    </source>
</evidence>
<dbReference type="Gene3D" id="1.20.58.1040">
    <property type="match status" value="1"/>
</dbReference>
<dbReference type="InterPro" id="IPR044965">
    <property type="entry name" value="Glyco_hydro_17_plant"/>
</dbReference>
<dbReference type="SMART" id="SM00768">
    <property type="entry name" value="X8"/>
    <property type="match status" value="1"/>
</dbReference>
<evidence type="ECO:0000256" key="4">
    <source>
        <dbReference type="ARBA" id="ARBA00023157"/>
    </source>
</evidence>
<dbReference type="STRING" id="49451.A0A1J6I276"/>
<sequence length="502" mass="57861">MNRKTILLFWISLGTLFSFNYVLVDSFVGINWGRMATQQLVPSMVVDLLLQNGIPELKLFSPSTNVLPAFANSSIGLSVTFQDYQLRRMNNSKDIYDWIGKNVKKHVDNGVDIRYLYVGNEPFTKRYEKRINDEVVYYLEEARKALDRHDLKYIKTTTAHFTDILTNVTKPSQGDFREDIKDKMLDLLKFLKEHNAPLVINIFPIYMLSTKQMPVDFAFFDRKNILDYFIKDGPHIYTNIFTFTYDTLVSALTKAGYSDMEIMVGQVGWPTDGFPNANPKYAERYHRGLLRFLKRNEGTPLRPNKTINVYITALSDENRMVTQWGEYQRHWGIYRHDGSPKYKIDFSLKDRDEEPTTAKGTVKMPNRWCVYDHSVNADSEKLTEQVNYACNSSDCTLLSPGATCDNLNSTQRASFAFNMYFQMNSQQIEYCDFQGMGVITTDDPSTPNCRFPIEILSIDVVDNGAWKMASYNEDANPTIIPLGLALSALFCIVLFLCLIMWF</sequence>
<accession>A0A1J6I276</accession>
<dbReference type="OrthoDB" id="888856at2759"/>
<dbReference type="Gramene" id="OIS99165">
    <property type="protein sequence ID" value="OIS99165"/>
    <property type="gene ID" value="A4A49_10788"/>
</dbReference>
<organism evidence="9 10">
    <name type="scientific">Nicotiana attenuata</name>
    <name type="common">Coyote tobacco</name>
    <dbReference type="NCBI Taxonomy" id="49451"/>
    <lineage>
        <taxon>Eukaryota</taxon>
        <taxon>Viridiplantae</taxon>
        <taxon>Streptophyta</taxon>
        <taxon>Embryophyta</taxon>
        <taxon>Tracheophyta</taxon>
        <taxon>Spermatophyta</taxon>
        <taxon>Magnoliopsida</taxon>
        <taxon>eudicotyledons</taxon>
        <taxon>Gunneridae</taxon>
        <taxon>Pentapetalae</taxon>
        <taxon>asterids</taxon>
        <taxon>lamiids</taxon>
        <taxon>Solanales</taxon>
        <taxon>Solanaceae</taxon>
        <taxon>Nicotianoideae</taxon>
        <taxon>Nicotianeae</taxon>
        <taxon>Nicotiana</taxon>
    </lineage>
</organism>
<dbReference type="InterPro" id="IPR000490">
    <property type="entry name" value="Glyco_hydro_17"/>
</dbReference>
<evidence type="ECO:0000256" key="5">
    <source>
        <dbReference type="ARBA" id="ARBA00023295"/>
    </source>
</evidence>
<keyword evidence="7" id="KW-1133">Transmembrane helix</keyword>
<feature type="domain" description="X8" evidence="8">
    <location>
        <begin position="367"/>
        <end position="451"/>
    </location>
</feature>
<dbReference type="PANTHER" id="PTHR32227">
    <property type="entry name" value="GLUCAN ENDO-1,3-BETA-GLUCOSIDASE BG1-RELATED-RELATED"/>
    <property type="match status" value="1"/>
</dbReference>
<evidence type="ECO:0000313" key="10">
    <source>
        <dbReference type="Proteomes" id="UP000187609"/>
    </source>
</evidence>
<dbReference type="KEGG" id="nau:109231767"/>
<gene>
    <name evidence="9" type="ORF">A4A49_10788</name>
</gene>
<evidence type="ECO:0000313" key="9">
    <source>
        <dbReference type="EMBL" id="OIS99165.1"/>
    </source>
</evidence>
<keyword evidence="7" id="KW-0812">Transmembrane</keyword>
<protein>
    <submittedName>
        <fullName evidence="9">Glucan endo-1,3-beta-glucosidase 8</fullName>
    </submittedName>
</protein>